<dbReference type="AlphaFoldDB" id="A0A8J3T9E2"/>
<dbReference type="Proteomes" id="UP000599074">
    <property type="component" value="Unassembled WGS sequence"/>
</dbReference>
<accession>A0A8J3T9E2</accession>
<feature type="compositionally biased region" description="Basic residues" evidence="1">
    <location>
        <begin position="236"/>
        <end position="253"/>
    </location>
</feature>
<dbReference type="RefSeq" id="WP_168113583.1">
    <property type="nucleotide sequence ID" value="NZ_BOON01000017.1"/>
</dbReference>
<name>A0A8J3T9E2_9ACTN</name>
<sequence>MASDLLPSLLTGAFALGGGLGGVLLTGWITRRNETRRLAAEDSRRWLVDRRHAYAAYLTLAQAMLREIDSIAVFLSYDGAEEISEEDESIIRDGLTEYYRRWDDELQPALLEVQLMATPGVSDLADRMSGALMEITPVIEMRDSFTDYYPGWFQARDMFEVLRNTMRAELGLPASGVRSFPVTDESWPWLPDRPSRESYIQVHPKRIPEAVEGPGITPPSPEAHKDRQKNEGSRNKPARRSGTRKRGSSRSRG</sequence>
<keyword evidence="2" id="KW-0472">Membrane</keyword>
<organism evidence="3 4">
    <name type="scientific">Planosporangium mesophilum</name>
    <dbReference type="NCBI Taxonomy" id="689768"/>
    <lineage>
        <taxon>Bacteria</taxon>
        <taxon>Bacillati</taxon>
        <taxon>Actinomycetota</taxon>
        <taxon>Actinomycetes</taxon>
        <taxon>Micromonosporales</taxon>
        <taxon>Micromonosporaceae</taxon>
        <taxon>Planosporangium</taxon>
    </lineage>
</organism>
<feature type="compositionally biased region" description="Basic and acidic residues" evidence="1">
    <location>
        <begin position="222"/>
        <end position="234"/>
    </location>
</feature>
<proteinExistence type="predicted"/>
<keyword evidence="2" id="KW-0812">Transmembrane</keyword>
<evidence type="ECO:0000256" key="2">
    <source>
        <dbReference type="SAM" id="Phobius"/>
    </source>
</evidence>
<evidence type="ECO:0000313" key="4">
    <source>
        <dbReference type="Proteomes" id="UP000599074"/>
    </source>
</evidence>
<comment type="caution">
    <text evidence="3">The sequence shown here is derived from an EMBL/GenBank/DDBJ whole genome shotgun (WGS) entry which is preliminary data.</text>
</comment>
<reference evidence="3" key="1">
    <citation type="submission" date="2021-01" db="EMBL/GenBank/DDBJ databases">
        <title>Whole genome shotgun sequence of Planosporangium mesophilum NBRC 109066.</title>
        <authorList>
            <person name="Komaki H."/>
            <person name="Tamura T."/>
        </authorList>
    </citation>
    <scope>NUCLEOTIDE SEQUENCE</scope>
    <source>
        <strain evidence="3">NBRC 109066</strain>
    </source>
</reference>
<feature type="region of interest" description="Disordered" evidence="1">
    <location>
        <begin position="203"/>
        <end position="253"/>
    </location>
</feature>
<keyword evidence="4" id="KW-1185">Reference proteome</keyword>
<evidence type="ECO:0000313" key="3">
    <source>
        <dbReference type="EMBL" id="GII22179.1"/>
    </source>
</evidence>
<protein>
    <submittedName>
        <fullName evidence="3">Uncharacterized protein</fullName>
    </submittedName>
</protein>
<keyword evidence="2" id="KW-1133">Transmembrane helix</keyword>
<feature type="transmembrane region" description="Helical" evidence="2">
    <location>
        <begin position="6"/>
        <end position="29"/>
    </location>
</feature>
<evidence type="ECO:0000256" key="1">
    <source>
        <dbReference type="SAM" id="MobiDB-lite"/>
    </source>
</evidence>
<gene>
    <name evidence="3" type="ORF">Pme01_17760</name>
</gene>
<dbReference type="EMBL" id="BOON01000017">
    <property type="protein sequence ID" value="GII22179.1"/>
    <property type="molecule type" value="Genomic_DNA"/>
</dbReference>